<feature type="transmembrane region" description="Helical" evidence="1">
    <location>
        <begin position="178"/>
        <end position="205"/>
    </location>
</feature>
<dbReference type="SUPFAM" id="SSF103473">
    <property type="entry name" value="MFS general substrate transporter"/>
    <property type="match status" value="1"/>
</dbReference>
<keyword evidence="1" id="KW-1133">Transmembrane helix</keyword>
<keyword evidence="1" id="KW-0812">Transmembrane</keyword>
<dbReference type="STRING" id="1196031.A361_02440"/>
<protein>
    <recommendedName>
        <fullName evidence="4">NADH dehydrogenase</fullName>
    </recommendedName>
</protein>
<dbReference type="PANTHER" id="PTHR41307">
    <property type="entry name" value="MEMBRANE PROTEIN-RELATED"/>
    <property type="match status" value="1"/>
</dbReference>
<dbReference type="SUPFAM" id="SSF158560">
    <property type="entry name" value="BH3980-like"/>
    <property type="match status" value="1"/>
</dbReference>
<dbReference type="Proteomes" id="UP000077856">
    <property type="component" value="Chromosome"/>
</dbReference>
<dbReference type="InterPro" id="IPR036259">
    <property type="entry name" value="MFS_trans_sf"/>
</dbReference>
<dbReference type="RefSeq" id="WP_009335868.1">
    <property type="nucleotide sequence ID" value="NZ_CP015506.1"/>
</dbReference>
<keyword evidence="1" id="KW-0472">Membrane</keyword>
<evidence type="ECO:0008006" key="4">
    <source>
        <dbReference type="Google" id="ProtNLM"/>
    </source>
</evidence>
<feature type="transmembrane region" description="Helical" evidence="1">
    <location>
        <begin position="225"/>
        <end position="246"/>
    </location>
</feature>
<dbReference type="PANTHER" id="PTHR41307:SF1">
    <property type="entry name" value="MEMBRANE PROTEIN"/>
    <property type="match status" value="1"/>
</dbReference>
<dbReference type="EMBL" id="CP015506">
    <property type="protein sequence ID" value="AND38049.1"/>
    <property type="molecule type" value="Genomic_DNA"/>
</dbReference>
<feature type="transmembrane region" description="Helical" evidence="1">
    <location>
        <begin position="74"/>
        <end position="94"/>
    </location>
</feature>
<evidence type="ECO:0000256" key="1">
    <source>
        <dbReference type="SAM" id="Phobius"/>
    </source>
</evidence>
<dbReference type="eggNOG" id="COG4858">
    <property type="taxonomic scope" value="Bacteria"/>
</dbReference>
<reference evidence="2 3" key="1">
    <citation type="submission" date="2016-04" db="EMBL/GenBank/DDBJ databases">
        <title>Complete genome sequence of Bacillus oceanisediminis strain 2691.</title>
        <authorList>
            <person name="Jeong H."/>
            <person name="Kim H.J."/>
            <person name="Lee D.-W."/>
        </authorList>
    </citation>
    <scope>NUCLEOTIDE SEQUENCE [LARGE SCALE GENOMIC DNA]</scope>
    <source>
        <strain evidence="2 3">2691</strain>
    </source>
</reference>
<dbReference type="AlphaFoldDB" id="A0A160M6I4"/>
<dbReference type="Gene3D" id="1.10.1900.10">
    <property type="entry name" value="c-terminal domain of poly(a) binding protein"/>
    <property type="match status" value="1"/>
</dbReference>
<gene>
    <name evidence="2" type="ORF">A361_02440</name>
</gene>
<feature type="transmembrane region" description="Helical" evidence="1">
    <location>
        <begin position="137"/>
        <end position="158"/>
    </location>
</feature>
<name>A0A160M6I4_9BACI</name>
<evidence type="ECO:0000313" key="2">
    <source>
        <dbReference type="EMBL" id="AND38049.1"/>
    </source>
</evidence>
<accession>A0A160M6I4</accession>
<proteinExistence type="predicted"/>
<organism evidence="2 3">
    <name type="scientific">Cytobacillus oceanisediminis 2691</name>
    <dbReference type="NCBI Taxonomy" id="1196031"/>
    <lineage>
        <taxon>Bacteria</taxon>
        <taxon>Bacillati</taxon>
        <taxon>Bacillota</taxon>
        <taxon>Bacilli</taxon>
        <taxon>Bacillales</taxon>
        <taxon>Bacillaceae</taxon>
        <taxon>Cytobacillus</taxon>
    </lineage>
</organism>
<dbReference type="KEGG" id="bon:A361_02440"/>
<evidence type="ECO:0000313" key="3">
    <source>
        <dbReference type="Proteomes" id="UP000077856"/>
    </source>
</evidence>
<sequence length="260" mass="28815">MVSKESEQFLSELRFYLMSKGKNDDEINEITEELEVHLMEAEADGKDVSHIIGDSPKQYMKSIGESMSTDYRQIAGLVPLMVLLLGAYISIGPAIEGKFSLSKGTLWIAVITGVIAVGAYGLLIFRVLPKFLHSKWGAVLLLVTSMAVTGSMVLILLWNQKQGFEPIFTATPYQNNVIVAICAVIFIVSAIYTKTWFTIILPVFLSAGSIANRFIPQDVNEDSTYILYTVIAFIIIAAVMIFVFMAKRKKMLNNGGKRNV</sequence>
<feature type="transmembrane region" description="Helical" evidence="1">
    <location>
        <begin position="106"/>
        <end position="125"/>
    </location>
</feature>